<feature type="compositionally biased region" description="Acidic residues" evidence="1">
    <location>
        <begin position="504"/>
        <end position="513"/>
    </location>
</feature>
<dbReference type="VEuPathDB" id="VectorBase:ACON2_042033"/>
<evidence type="ECO:0000313" key="2">
    <source>
        <dbReference type="EnsemblMetazoa" id="ACOM022692-PA.1"/>
    </source>
</evidence>
<protein>
    <submittedName>
        <fullName evidence="2">Uncharacterized protein</fullName>
    </submittedName>
</protein>
<feature type="compositionally biased region" description="Polar residues" evidence="1">
    <location>
        <begin position="297"/>
        <end position="308"/>
    </location>
</feature>
<organism evidence="2">
    <name type="scientific">Anopheles coluzzii</name>
    <name type="common">African malaria mosquito</name>
    <dbReference type="NCBI Taxonomy" id="1518534"/>
    <lineage>
        <taxon>Eukaryota</taxon>
        <taxon>Metazoa</taxon>
        <taxon>Ecdysozoa</taxon>
        <taxon>Arthropoda</taxon>
        <taxon>Hexapoda</taxon>
        <taxon>Insecta</taxon>
        <taxon>Pterygota</taxon>
        <taxon>Neoptera</taxon>
        <taxon>Endopterygota</taxon>
        <taxon>Diptera</taxon>
        <taxon>Nematocera</taxon>
        <taxon>Culicoidea</taxon>
        <taxon>Culicidae</taxon>
        <taxon>Anophelinae</taxon>
        <taxon>Anopheles</taxon>
    </lineage>
</organism>
<proteinExistence type="predicted"/>
<sequence>MNEQAMEEQYHEVAARAVLGYLYDHDMYMLAEQFCMDSPYLRADQGSFELGRIPVNVLQKPLQQVMKEFIAMQSQLLQLVNLCSTVVAFPHTDSTMVLVDHLINVLKSSGTGPVLDAVITTLPAYSAAWADSQSPPPSHPTPPPAAAGPPTALNTSGSMQDSTVSAFSGQSQLEPDLSMMPVDLSMIETVAPDPLPTSAHKRPPVSADQPVPVEQHPAPACGLAQQSNSPANRSHPHVHPHQLSKPPPVTVTLQSSHETVLLATNPPEVAPPKKEIVQRRPKRPEEQQRSKRAVASKPQTETIPRSTIPTPPAKVPAETEPVPTTSSCQPTTSSAMVPPNPPKEAPAPSSSTKSPRRGTTTTITTSQPPSQHHTKAKEVPVSVRPPSRSPPRSLLPPGSPGCPVDPLAVYPMTPRFLTRPLQPLCMLSPLLGPLDMSGVSQLKSGSHSKPTDINTPGYPITPGCATTPSPPPDSGPGVSYYEGGKPTEPPAPGAERAEVGAPGDDGEASDGEEAGQCYEPQLTLAAGSEEIRIVYQREGTRRLGTLRERDSEYEERLASRIEIDNGQRVFQIAISPIINLFEHGTK</sequence>
<feature type="compositionally biased region" description="Pro residues" evidence="1">
    <location>
        <begin position="134"/>
        <end position="147"/>
    </location>
</feature>
<dbReference type="AlphaFoldDB" id="A0A8W7NYG6"/>
<feature type="region of interest" description="Disordered" evidence="1">
    <location>
        <begin position="439"/>
        <end position="514"/>
    </location>
</feature>
<feature type="compositionally biased region" description="Low complexity" evidence="1">
    <location>
        <begin position="321"/>
        <end position="334"/>
    </location>
</feature>
<reference evidence="2" key="1">
    <citation type="submission" date="2022-08" db="UniProtKB">
        <authorList>
            <consortium name="EnsemblMetazoa"/>
        </authorList>
    </citation>
    <scope>IDENTIFICATION</scope>
</reference>
<feature type="compositionally biased region" description="Pro residues" evidence="1">
    <location>
        <begin position="387"/>
        <end position="400"/>
    </location>
</feature>
<feature type="compositionally biased region" description="Low complexity" evidence="1">
    <location>
        <begin position="346"/>
        <end position="370"/>
    </location>
</feature>
<dbReference type="Proteomes" id="UP000075882">
    <property type="component" value="Unassembled WGS sequence"/>
</dbReference>
<evidence type="ECO:0000256" key="1">
    <source>
        <dbReference type="SAM" id="MobiDB-lite"/>
    </source>
</evidence>
<feature type="compositionally biased region" description="Basic and acidic residues" evidence="1">
    <location>
        <begin position="271"/>
        <end position="289"/>
    </location>
</feature>
<feature type="region of interest" description="Disordered" evidence="1">
    <location>
        <begin position="129"/>
        <end position="174"/>
    </location>
</feature>
<feature type="compositionally biased region" description="Polar residues" evidence="1">
    <location>
        <begin position="439"/>
        <end position="454"/>
    </location>
</feature>
<accession>A0A8W7NYG6</accession>
<feature type="region of interest" description="Disordered" evidence="1">
    <location>
        <begin position="191"/>
        <end position="403"/>
    </location>
</feature>
<name>A0A8W7NYG6_ANOCL</name>
<feature type="compositionally biased region" description="Polar residues" evidence="1">
    <location>
        <begin position="153"/>
        <end position="173"/>
    </location>
</feature>
<dbReference type="EnsemblMetazoa" id="ACOM022692-RA">
    <property type="protein sequence ID" value="ACOM022692-PA.1"/>
    <property type="gene ID" value="ACOM022692"/>
</dbReference>